<evidence type="ECO:0000313" key="1">
    <source>
        <dbReference type="EMBL" id="MPC30125.1"/>
    </source>
</evidence>
<sequence length="137" mass="15140">MEEGERGEFGSGYISPWSLCRQNYKDGAKNVGKLEPRPTTWCENVSHALGTLCLCGARAAASTRRTLRRSMCSAVRARRGGSQIFQDFSPAGRPTETVSGTVPRLSTSCLHTQKKNSKRKKMTTLCAAKWVAYKHKT</sequence>
<comment type="caution">
    <text evidence="1">The sequence shown here is derived from an EMBL/GenBank/DDBJ whole genome shotgun (WGS) entry which is preliminary data.</text>
</comment>
<evidence type="ECO:0000313" key="2">
    <source>
        <dbReference type="Proteomes" id="UP000324222"/>
    </source>
</evidence>
<proteinExistence type="predicted"/>
<keyword evidence="2" id="KW-1185">Reference proteome</keyword>
<reference evidence="1 2" key="1">
    <citation type="submission" date="2019-05" db="EMBL/GenBank/DDBJ databases">
        <title>Another draft genome of Portunus trituberculatus and its Hox gene families provides insights of decapod evolution.</title>
        <authorList>
            <person name="Jeong J.-H."/>
            <person name="Song I."/>
            <person name="Kim S."/>
            <person name="Choi T."/>
            <person name="Kim D."/>
            <person name="Ryu S."/>
            <person name="Kim W."/>
        </authorList>
    </citation>
    <scope>NUCLEOTIDE SEQUENCE [LARGE SCALE GENOMIC DNA]</scope>
    <source>
        <tissue evidence="1">Muscle</tissue>
    </source>
</reference>
<dbReference type="EMBL" id="VSRR010002197">
    <property type="protein sequence ID" value="MPC30125.1"/>
    <property type="molecule type" value="Genomic_DNA"/>
</dbReference>
<dbReference type="Proteomes" id="UP000324222">
    <property type="component" value="Unassembled WGS sequence"/>
</dbReference>
<dbReference type="AlphaFoldDB" id="A0A5B7E9V9"/>
<accession>A0A5B7E9V9</accession>
<organism evidence="1 2">
    <name type="scientific">Portunus trituberculatus</name>
    <name type="common">Swimming crab</name>
    <name type="synonym">Neptunus trituberculatus</name>
    <dbReference type="NCBI Taxonomy" id="210409"/>
    <lineage>
        <taxon>Eukaryota</taxon>
        <taxon>Metazoa</taxon>
        <taxon>Ecdysozoa</taxon>
        <taxon>Arthropoda</taxon>
        <taxon>Crustacea</taxon>
        <taxon>Multicrustacea</taxon>
        <taxon>Malacostraca</taxon>
        <taxon>Eumalacostraca</taxon>
        <taxon>Eucarida</taxon>
        <taxon>Decapoda</taxon>
        <taxon>Pleocyemata</taxon>
        <taxon>Brachyura</taxon>
        <taxon>Eubrachyura</taxon>
        <taxon>Portunoidea</taxon>
        <taxon>Portunidae</taxon>
        <taxon>Portuninae</taxon>
        <taxon>Portunus</taxon>
    </lineage>
</organism>
<name>A0A5B7E9V9_PORTR</name>
<gene>
    <name evidence="1" type="ORF">E2C01_023384</name>
</gene>
<protein>
    <submittedName>
        <fullName evidence="1">Uncharacterized protein</fullName>
    </submittedName>
</protein>